<evidence type="ECO:0000313" key="5">
    <source>
        <dbReference type="Proteomes" id="UP001055439"/>
    </source>
</evidence>
<evidence type="ECO:0000313" key="4">
    <source>
        <dbReference type="EMBL" id="URE17592.1"/>
    </source>
</evidence>
<sequence>MAMHVGMGLSKVLFLVGAGFTGSILLRNGRLSDMLSELQIYPIDEQELVKGLEKSAEKAGVDPEHADAVASQVRRLAMEIRQLASARPITVLNGNSGSGNMASLVVPAATLGALGYGYMRWKGISLSDLMYVTKHNMTKAVASMTKHLEQVSAALAQTKKHLTQRIENLDGKLDEQKEMSGEIKKEVIDARGKLDNIGLELTTLQQLVWGLDGKMNAIEDKQNFACAGVMYLCQFVEGKGGKMPDYLVDGPKNAGKRGFLGSGEARSLKGLQHIAEVIESGNFDQTKTEAIFQNDTDSSVIT</sequence>
<dbReference type="OrthoDB" id="544175at2759"/>
<evidence type="ECO:0000259" key="3">
    <source>
        <dbReference type="Pfam" id="PF07889"/>
    </source>
</evidence>
<gene>
    <name evidence="4" type="ORF">MUK42_11237</name>
</gene>
<dbReference type="EMBL" id="CP097509">
    <property type="protein sequence ID" value="URE17592.1"/>
    <property type="molecule type" value="Genomic_DNA"/>
</dbReference>
<evidence type="ECO:0000256" key="1">
    <source>
        <dbReference type="SAM" id="Coils"/>
    </source>
</evidence>
<keyword evidence="1" id="KW-0175">Coiled coil</keyword>
<dbReference type="Pfam" id="PF07889">
    <property type="entry name" value="DUF1664"/>
    <property type="match status" value="1"/>
</dbReference>
<dbReference type="AlphaFoldDB" id="A0A9E7GSZ0"/>
<feature type="coiled-coil region" evidence="1">
    <location>
        <begin position="159"/>
        <end position="186"/>
    </location>
</feature>
<name>A0A9E7GSZ0_9LILI</name>
<organism evidence="4 5">
    <name type="scientific">Musa troglodytarum</name>
    <name type="common">fe'i banana</name>
    <dbReference type="NCBI Taxonomy" id="320322"/>
    <lineage>
        <taxon>Eukaryota</taxon>
        <taxon>Viridiplantae</taxon>
        <taxon>Streptophyta</taxon>
        <taxon>Embryophyta</taxon>
        <taxon>Tracheophyta</taxon>
        <taxon>Spermatophyta</taxon>
        <taxon>Magnoliopsida</taxon>
        <taxon>Liliopsida</taxon>
        <taxon>Zingiberales</taxon>
        <taxon>Musaceae</taxon>
        <taxon>Musa</taxon>
    </lineage>
</organism>
<dbReference type="Proteomes" id="UP001055439">
    <property type="component" value="Chromosome 7"/>
</dbReference>
<accession>A0A9E7GSZ0</accession>
<evidence type="ECO:0000256" key="2">
    <source>
        <dbReference type="SAM" id="Phobius"/>
    </source>
</evidence>
<proteinExistence type="predicted"/>
<protein>
    <recommendedName>
        <fullName evidence="3">DUF1664 domain-containing protein</fullName>
    </recommendedName>
</protein>
<dbReference type="PANTHER" id="PTHR46667:SF6">
    <property type="entry name" value="OS01G0185100 PROTEIN"/>
    <property type="match status" value="1"/>
</dbReference>
<dbReference type="InterPro" id="IPR012458">
    <property type="entry name" value="DUF1664"/>
</dbReference>
<dbReference type="PANTHER" id="PTHR46667">
    <property type="entry name" value="OS05G0182700 PROTEIN"/>
    <property type="match status" value="1"/>
</dbReference>
<keyword evidence="2" id="KW-1133">Transmembrane helix</keyword>
<feature type="transmembrane region" description="Helical" evidence="2">
    <location>
        <begin position="6"/>
        <end position="26"/>
    </location>
</feature>
<keyword evidence="5" id="KW-1185">Reference proteome</keyword>
<feature type="domain" description="DUF1664" evidence="3">
    <location>
        <begin position="99"/>
        <end position="222"/>
    </location>
</feature>
<keyword evidence="2" id="KW-0812">Transmembrane</keyword>
<reference evidence="4" key="1">
    <citation type="submission" date="2022-05" db="EMBL/GenBank/DDBJ databases">
        <title>The Musa troglodytarum L. genome provides insights into the mechanism of non-climacteric behaviour and enrichment of carotenoids.</title>
        <authorList>
            <person name="Wang J."/>
        </authorList>
    </citation>
    <scope>NUCLEOTIDE SEQUENCE</scope>
    <source>
        <tissue evidence="4">Leaf</tissue>
    </source>
</reference>
<keyword evidence="2" id="KW-0472">Membrane</keyword>